<organism evidence="1 2">
    <name type="scientific">Schizopora paradoxa</name>
    <dbReference type="NCBI Taxonomy" id="27342"/>
    <lineage>
        <taxon>Eukaryota</taxon>
        <taxon>Fungi</taxon>
        <taxon>Dikarya</taxon>
        <taxon>Basidiomycota</taxon>
        <taxon>Agaricomycotina</taxon>
        <taxon>Agaricomycetes</taxon>
        <taxon>Hymenochaetales</taxon>
        <taxon>Schizoporaceae</taxon>
        <taxon>Schizopora</taxon>
    </lineage>
</organism>
<gene>
    <name evidence="1" type="ORF">SCHPADRAFT_907086</name>
</gene>
<name>A0A0H2RL86_9AGAM</name>
<dbReference type="InParanoid" id="A0A0H2RL86"/>
<dbReference type="EMBL" id="KQ086033">
    <property type="protein sequence ID" value="KLO10203.1"/>
    <property type="molecule type" value="Genomic_DNA"/>
</dbReference>
<protein>
    <submittedName>
        <fullName evidence="1">Uncharacterized protein</fullName>
    </submittedName>
</protein>
<evidence type="ECO:0000313" key="2">
    <source>
        <dbReference type="Proteomes" id="UP000053477"/>
    </source>
</evidence>
<dbReference type="AlphaFoldDB" id="A0A0H2RL86"/>
<keyword evidence="2" id="KW-1185">Reference proteome</keyword>
<sequence>MRPDSSKGIAIETIVSTLKDPSDGVHEKGAFSWSFGKFAGHLADDVDYEELRANFRAAQSVEDLLREMLASASAAVKSLKPRFDDMANRRKFEALPDEILLIVLEMVYWNFSSDSDSFVTVTDLALVSRRFRNIIVGSPTFWSKISSDDLSLDGAKLYASRVTPPIISLSVYSADTEEPEESERDRILGMYRLMSSISSRINSLTINMDKFGLPIIDRIMETCSNLSFPFLVELSLSRTGTVSRRVQNFCSNWDMPSLDKLHVNDFIPQFSRDTLSKIRTCDIKANTVAKYRGLSLTEDIVAFLLSLTAVQDLCIAAQFSYTVAQLLRGRRMESVKSLTLVLQNKNSAVDDSILDFIEFPSVTSFSLDLGLTDLERLDDILEHIRFRNPPASLTDVTLTVGVEYEKYDGRMPTFMVGEWCKAFKHLNSLTLETKRHNTHGLLSFASAVDAVKVVDFDEDGVDGDLLAELPFVWGYSRPHRTAVMTAEDLGKNRGDNLRFIERNFCDNE</sequence>
<accession>A0A0H2RL86</accession>
<dbReference type="Proteomes" id="UP000053477">
    <property type="component" value="Unassembled WGS sequence"/>
</dbReference>
<reference evidence="1 2" key="1">
    <citation type="submission" date="2015-04" db="EMBL/GenBank/DDBJ databases">
        <title>Complete genome sequence of Schizopora paradoxa KUC8140, a cosmopolitan wood degrader in East Asia.</title>
        <authorList>
            <consortium name="DOE Joint Genome Institute"/>
            <person name="Min B."/>
            <person name="Park H."/>
            <person name="Jang Y."/>
            <person name="Kim J.-J."/>
            <person name="Kim K.H."/>
            <person name="Pangilinan J."/>
            <person name="Lipzen A."/>
            <person name="Riley R."/>
            <person name="Grigoriev I.V."/>
            <person name="Spatafora J.W."/>
            <person name="Choi I.-G."/>
        </authorList>
    </citation>
    <scope>NUCLEOTIDE SEQUENCE [LARGE SCALE GENOMIC DNA]</scope>
    <source>
        <strain evidence="1 2">KUC8140</strain>
    </source>
</reference>
<proteinExistence type="predicted"/>
<evidence type="ECO:0000313" key="1">
    <source>
        <dbReference type="EMBL" id="KLO10203.1"/>
    </source>
</evidence>